<evidence type="ECO:0000256" key="1">
    <source>
        <dbReference type="SAM" id="MobiDB-lite"/>
    </source>
</evidence>
<feature type="compositionally biased region" description="Polar residues" evidence="1">
    <location>
        <begin position="253"/>
        <end position="264"/>
    </location>
</feature>
<sequence length="363" mass="38723">MAWGSSPAALGAHCLRPPACAACAQAFGRRLSSHRPLPLSPRTRIQLRAMLDPPLLVFVTTTAPDGGPVVVRPSSQYREVTPRAALARQPRHRVFCCKGGARRNSRLLWRRAAALRRECAIPNTFADGTLNRPLRLSQARRAGALPESPASTGPHPSFPMALGLGGGRAWHTPPVPARSGVCSRFKGTSKSLCGPGAGDCPGTVRDTAGAGSCVGGLCSKFAAHRSINSRTFTKRLSHVCLAHSALLLPLDTPSSSGTRCTPSQTVTRVRPRRRRQKGAGSHGAGHGTPAAVATRADITEWRAARGLFSPESHFALYRTRVAHPAHSLSHSLSLSLSRYKNISQQNGQHLPAFHIQSCIHPTP</sequence>
<proteinExistence type="predicted"/>
<dbReference type="AlphaFoldDB" id="A0A7S4G0F9"/>
<gene>
    <name evidence="2" type="ORF">EGYM00163_LOCUS32230</name>
</gene>
<evidence type="ECO:0000313" key="2">
    <source>
        <dbReference type="EMBL" id="CAE0821058.1"/>
    </source>
</evidence>
<dbReference type="EMBL" id="HBJA01092769">
    <property type="protein sequence ID" value="CAE0821058.1"/>
    <property type="molecule type" value="Transcribed_RNA"/>
</dbReference>
<reference evidence="2" key="1">
    <citation type="submission" date="2021-01" db="EMBL/GenBank/DDBJ databases">
        <authorList>
            <person name="Corre E."/>
            <person name="Pelletier E."/>
            <person name="Niang G."/>
            <person name="Scheremetjew M."/>
            <person name="Finn R."/>
            <person name="Kale V."/>
            <person name="Holt S."/>
            <person name="Cochrane G."/>
            <person name="Meng A."/>
            <person name="Brown T."/>
            <person name="Cohen L."/>
        </authorList>
    </citation>
    <scope>NUCLEOTIDE SEQUENCE</scope>
    <source>
        <strain evidence="2">CCMP1594</strain>
    </source>
</reference>
<feature type="region of interest" description="Disordered" evidence="1">
    <location>
        <begin position="253"/>
        <end position="290"/>
    </location>
</feature>
<protein>
    <submittedName>
        <fullName evidence="2">Uncharacterized protein</fullName>
    </submittedName>
</protein>
<organism evidence="2">
    <name type="scientific">Eutreptiella gymnastica</name>
    <dbReference type="NCBI Taxonomy" id="73025"/>
    <lineage>
        <taxon>Eukaryota</taxon>
        <taxon>Discoba</taxon>
        <taxon>Euglenozoa</taxon>
        <taxon>Euglenida</taxon>
        <taxon>Spirocuta</taxon>
        <taxon>Euglenophyceae</taxon>
        <taxon>Eutreptiales</taxon>
        <taxon>Eutreptiaceae</taxon>
        <taxon>Eutreptiella</taxon>
    </lineage>
</organism>
<name>A0A7S4G0F9_9EUGL</name>
<accession>A0A7S4G0F9</accession>